<reference evidence="1 2" key="1">
    <citation type="journal article" date="2019" name="Genome Biol. Evol.">
        <title>Insights into the evolution of the New World diploid cottons (Gossypium, subgenus Houzingenia) based on genome sequencing.</title>
        <authorList>
            <person name="Grover C.E."/>
            <person name="Arick M.A. 2nd"/>
            <person name="Thrash A."/>
            <person name="Conover J.L."/>
            <person name="Sanders W.S."/>
            <person name="Peterson D.G."/>
            <person name="Frelichowski J.E."/>
            <person name="Scheffler J.A."/>
            <person name="Scheffler B.E."/>
            <person name="Wendel J.F."/>
        </authorList>
    </citation>
    <scope>NUCLEOTIDE SEQUENCE [LARGE SCALE GENOMIC DNA]</scope>
    <source>
        <strain evidence="1">27</strain>
        <tissue evidence="1">Leaf</tissue>
    </source>
</reference>
<dbReference type="PANTHER" id="PTHR48436:SF1">
    <property type="entry name" value="2, PUTATIVE-RELATED"/>
    <property type="match status" value="1"/>
</dbReference>
<keyword evidence="2" id="KW-1185">Reference proteome</keyword>
<gene>
    <name evidence="1" type="ORF">Godav_011950</name>
</gene>
<evidence type="ECO:0000313" key="1">
    <source>
        <dbReference type="EMBL" id="MBA0611249.1"/>
    </source>
</evidence>
<evidence type="ECO:0000313" key="2">
    <source>
        <dbReference type="Proteomes" id="UP000593561"/>
    </source>
</evidence>
<dbReference type="Proteomes" id="UP000593561">
    <property type="component" value="Unassembled WGS sequence"/>
</dbReference>
<proteinExistence type="predicted"/>
<dbReference type="EMBL" id="JABFAC010000004">
    <property type="protein sequence ID" value="MBA0611249.1"/>
    <property type="molecule type" value="Genomic_DNA"/>
</dbReference>
<name>A0A7J8RBN1_GOSDV</name>
<protein>
    <recommendedName>
        <fullName evidence="3">Late embryogenesis abundant protein LEA-2 subgroup domain-containing protein</fullName>
    </recommendedName>
</protein>
<evidence type="ECO:0008006" key="3">
    <source>
        <dbReference type="Google" id="ProtNLM"/>
    </source>
</evidence>
<dbReference type="PANTHER" id="PTHR48436">
    <property type="entry name" value="2, PUTATIVE-RELATED"/>
    <property type="match status" value="1"/>
</dbReference>
<dbReference type="AlphaFoldDB" id="A0A7J8RBN1"/>
<sequence>METYSHHEDQEALMFHAYPCAYYVQSPSTISHANSADHIRNPTNEDQSAVTLHFHSPTPSESAILTKNPDVSRFTLSRYSSSRGSNNSFLHDKSIVAAADHKGGFNRLIMIDHGVGKGDQNDDDDDNDDEEGQGFYGKKKGWWWRYCSFRSSNSCAWISLQICWRLVLSLGFALLVFYIATKPPPPKISVKSIVYNAPIPTLMLGCWLVAAGHDELQHCYQLNICFKRKDQKETRIKRVARVGEFGLGEGVDGSGVTTKILTCNCSVDLLVENKSKLFDLHIHPPTMDLFFGRLPFAISHGRKLYAQSSSPSRFQLSVGTRSKPMYGAGRNMQDLLESGMGLPLVIRLKLSSNFRVVWNLIKPRFHHQAECLLVLDDKYDKKHRTQKYNSTCTITSS</sequence>
<organism evidence="1 2">
    <name type="scientific">Gossypium davidsonii</name>
    <name type="common">Davidson's cotton</name>
    <name type="synonym">Gossypium klotzschianum subsp. davidsonii</name>
    <dbReference type="NCBI Taxonomy" id="34287"/>
    <lineage>
        <taxon>Eukaryota</taxon>
        <taxon>Viridiplantae</taxon>
        <taxon>Streptophyta</taxon>
        <taxon>Embryophyta</taxon>
        <taxon>Tracheophyta</taxon>
        <taxon>Spermatophyta</taxon>
        <taxon>Magnoliopsida</taxon>
        <taxon>eudicotyledons</taxon>
        <taxon>Gunneridae</taxon>
        <taxon>Pentapetalae</taxon>
        <taxon>rosids</taxon>
        <taxon>malvids</taxon>
        <taxon>Malvales</taxon>
        <taxon>Malvaceae</taxon>
        <taxon>Malvoideae</taxon>
        <taxon>Gossypium</taxon>
    </lineage>
</organism>
<dbReference type="InterPro" id="IPR055276">
    <property type="entry name" value="NHL41-like"/>
</dbReference>
<accession>A0A7J8RBN1</accession>
<comment type="caution">
    <text evidence="1">The sequence shown here is derived from an EMBL/GenBank/DDBJ whole genome shotgun (WGS) entry which is preliminary data.</text>
</comment>